<dbReference type="NCBIfam" id="TIGR01444">
    <property type="entry name" value="fkbM_fam"/>
    <property type="match status" value="1"/>
</dbReference>
<dbReference type="RefSeq" id="WP_344894561.1">
    <property type="nucleotide sequence ID" value="NZ_BAAAZP010000219.1"/>
</dbReference>
<dbReference type="GO" id="GO:0008168">
    <property type="term" value="F:methyltransferase activity"/>
    <property type="evidence" value="ECO:0007669"/>
    <property type="project" value="UniProtKB-KW"/>
</dbReference>
<dbReference type="SUPFAM" id="SSF53335">
    <property type="entry name" value="S-adenosyl-L-methionine-dependent methyltransferases"/>
    <property type="match status" value="1"/>
</dbReference>
<gene>
    <name evidence="2" type="ORF">GCM10022224_093320</name>
</gene>
<protein>
    <submittedName>
        <fullName evidence="2">FkbM family methyltransferase</fullName>
    </submittedName>
</protein>
<proteinExistence type="predicted"/>
<name>A0ABP7E3C4_9ACTN</name>
<accession>A0ABP7E3C4</accession>
<keyword evidence="2" id="KW-0808">Transferase</keyword>
<keyword evidence="2" id="KW-0489">Methyltransferase</keyword>
<dbReference type="InterPro" id="IPR029063">
    <property type="entry name" value="SAM-dependent_MTases_sf"/>
</dbReference>
<comment type="caution">
    <text evidence="2">The sequence shown here is derived from an EMBL/GenBank/DDBJ whole genome shotgun (WGS) entry which is preliminary data.</text>
</comment>
<dbReference type="GO" id="GO:0032259">
    <property type="term" value="P:methylation"/>
    <property type="evidence" value="ECO:0007669"/>
    <property type="project" value="UniProtKB-KW"/>
</dbReference>
<dbReference type="PANTHER" id="PTHR34203:SF15">
    <property type="entry name" value="SLL1173 PROTEIN"/>
    <property type="match status" value="1"/>
</dbReference>
<feature type="domain" description="Methyltransferase FkbM" evidence="1">
    <location>
        <begin position="35"/>
        <end position="208"/>
    </location>
</feature>
<reference evidence="3" key="1">
    <citation type="journal article" date="2019" name="Int. J. Syst. Evol. Microbiol.">
        <title>The Global Catalogue of Microorganisms (GCM) 10K type strain sequencing project: providing services to taxonomists for standard genome sequencing and annotation.</title>
        <authorList>
            <consortium name="The Broad Institute Genomics Platform"/>
            <consortium name="The Broad Institute Genome Sequencing Center for Infectious Disease"/>
            <person name="Wu L."/>
            <person name="Ma J."/>
        </authorList>
    </citation>
    <scope>NUCLEOTIDE SEQUENCE [LARGE SCALE GENOMIC DNA]</scope>
    <source>
        <strain evidence="3">JCM 16904</strain>
    </source>
</reference>
<dbReference type="InterPro" id="IPR006342">
    <property type="entry name" value="FkbM_mtfrase"/>
</dbReference>
<organism evidence="2 3">
    <name type="scientific">Nonomuraea antimicrobica</name>
    <dbReference type="NCBI Taxonomy" id="561173"/>
    <lineage>
        <taxon>Bacteria</taxon>
        <taxon>Bacillati</taxon>
        <taxon>Actinomycetota</taxon>
        <taxon>Actinomycetes</taxon>
        <taxon>Streptosporangiales</taxon>
        <taxon>Streptosporangiaceae</taxon>
        <taxon>Nonomuraea</taxon>
    </lineage>
</organism>
<dbReference type="PANTHER" id="PTHR34203">
    <property type="entry name" value="METHYLTRANSFERASE, FKBM FAMILY PROTEIN"/>
    <property type="match status" value="1"/>
</dbReference>
<keyword evidence="3" id="KW-1185">Reference proteome</keyword>
<dbReference type="InterPro" id="IPR052514">
    <property type="entry name" value="SAM-dependent_MTase"/>
</dbReference>
<evidence type="ECO:0000313" key="2">
    <source>
        <dbReference type="EMBL" id="GAA3713132.1"/>
    </source>
</evidence>
<evidence type="ECO:0000313" key="3">
    <source>
        <dbReference type="Proteomes" id="UP001500902"/>
    </source>
</evidence>
<dbReference type="EMBL" id="BAAAZP010000219">
    <property type="protein sequence ID" value="GAA3713132.1"/>
    <property type="molecule type" value="Genomic_DNA"/>
</dbReference>
<dbReference type="Pfam" id="PF05050">
    <property type="entry name" value="Methyltransf_21"/>
    <property type="match status" value="1"/>
</dbReference>
<dbReference type="Gene3D" id="3.40.50.150">
    <property type="entry name" value="Vaccinia Virus protein VP39"/>
    <property type="match status" value="1"/>
</dbReference>
<evidence type="ECO:0000259" key="1">
    <source>
        <dbReference type="Pfam" id="PF05050"/>
    </source>
</evidence>
<sequence length="236" mass="27037">MIRLSTAAMVARTLSRESELRGLAQLVGHGDVCLDIGAAYGMYTFPLARLVGRRGQVHSFEPLRVPYRILERARRAAGAGQVIATNAALGPRNGRQRLRLPYRFGLLPNHGWAHLLTDVKRPDESGGRTMEVPVYSIDHICETRRIPWVNFMKVDVEGFESAVLEGGLRTIERQRPALLLEIEDRHLDKYGLAADDVVEPLLGMGYRMHIWWRGRWQRTHEVAHRRRNYLFSTRHL</sequence>
<dbReference type="Proteomes" id="UP001500902">
    <property type="component" value="Unassembled WGS sequence"/>
</dbReference>